<name>A0ABR3GVK5_9PEZI</name>
<dbReference type="Proteomes" id="UP001447188">
    <property type="component" value="Unassembled WGS sequence"/>
</dbReference>
<evidence type="ECO:0000313" key="3">
    <source>
        <dbReference type="Proteomes" id="UP001447188"/>
    </source>
</evidence>
<dbReference type="EMBL" id="JBBBZM010000007">
    <property type="protein sequence ID" value="KAL0639888.1"/>
    <property type="molecule type" value="Genomic_DNA"/>
</dbReference>
<evidence type="ECO:0000256" key="1">
    <source>
        <dbReference type="SAM" id="MobiDB-lite"/>
    </source>
</evidence>
<proteinExistence type="predicted"/>
<keyword evidence="3" id="KW-1185">Reference proteome</keyword>
<sequence length="812" mass="92185">MFVQYRIADDAIQHRPTVADRDTTDDAAVNQNQQPLTFTHHPSFTYHWPAGSRPEDVFASLIPGWDAAKASRIRIQLLAAQAEMISESPPEFPLKPTHTEGILPQKTINSPSGLNTSNKRGLYHPDSGGENIQVSLDPRKAKRIKSMGSDIKAMPVRSTGNPTEDYLVPSLHSFYQPFNRVPGYLKQKAQENHLAIYSEVPHPVEETPRSEQWRNSWRDLQMNIDRENLPLDWNPSPINFGESVTSPGTPTKSHYPTQLGDTGMREFAVIGESLVYDYSDDNYDDGELECEFNLKAIRKTVKDAIKPLRRMQQREDPASKKLQDIVKIIVMRVLLDWIPSIHLVAPGTEYNGSLKDAHKCLIYAAKTMKWLDEAERGYGLTDLEYGVDVSLKSGKDGTVKEWKNVANYEPYGILIWIWRDLCLSVLLNDDITDGSGSAVVAYLLDNIRSSIPLENYDFLKKKEILSPWDLFLTGGSLVMVRSNSNGTKAPNPKYWPESFAKAKESLDHLYYINRLNELREYPSVDLYQAVKAILPAEYQKKPLESIKTSSKASALEGQIDIFVFECATECLECLLQNNTLERSSKRFRDILVTFSSSKKAEAEWAYQQILIGFEEEVKVLSQELLRVFPNVHIATRLCEEEGVRVGTKRFFELAREGYVGGHCEDNVPKANYRHIFQAYLATGLTWNRGPKNLVRQNLLREMKRIFVSELGIIFELDKWVGKALKRGCITYQAPELKIVLEYLLGNFGFEKIFTVKGVPTPKMARGRPPGSKNKARRIYVSTKRVSRGMAKVKVRHTTNIKLVESEEDGGDE</sequence>
<feature type="compositionally biased region" description="Polar residues" evidence="1">
    <location>
        <begin position="106"/>
        <end position="116"/>
    </location>
</feature>
<accession>A0ABR3GVK5</accession>
<feature type="region of interest" description="Disordered" evidence="1">
    <location>
        <begin position="88"/>
        <end position="116"/>
    </location>
</feature>
<protein>
    <submittedName>
        <fullName evidence="2">Uncharacterized protein</fullName>
    </submittedName>
</protein>
<gene>
    <name evidence="2" type="ORF">Q9L58_000979</name>
</gene>
<evidence type="ECO:0000313" key="2">
    <source>
        <dbReference type="EMBL" id="KAL0639888.1"/>
    </source>
</evidence>
<reference evidence="2 3" key="1">
    <citation type="submission" date="2024-02" db="EMBL/GenBank/DDBJ databases">
        <title>Discinaceae phylogenomics.</title>
        <authorList>
            <person name="Dirks A.C."/>
            <person name="James T.Y."/>
        </authorList>
    </citation>
    <scope>NUCLEOTIDE SEQUENCE [LARGE SCALE GENOMIC DNA]</scope>
    <source>
        <strain evidence="2 3">ACD0624</strain>
    </source>
</reference>
<organism evidence="2 3">
    <name type="scientific">Discina gigas</name>
    <dbReference type="NCBI Taxonomy" id="1032678"/>
    <lineage>
        <taxon>Eukaryota</taxon>
        <taxon>Fungi</taxon>
        <taxon>Dikarya</taxon>
        <taxon>Ascomycota</taxon>
        <taxon>Pezizomycotina</taxon>
        <taxon>Pezizomycetes</taxon>
        <taxon>Pezizales</taxon>
        <taxon>Discinaceae</taxon>
        <taxon>Discina</taxon>
    </lineage>
</organism>
<comment type="caution">
    <text evidence="2">The sequence shown here is derived from an EMBL/GenBank/DDBJ whole genome shotgun (WGS) entry which is preliminary data.</text>
</comment>